<organism evidence="1 2">
    <name type="scientific">Syntrophotalea acetylenivorans</name>
    <dbReference type="NCBI Taxonomy" id="1842532"/>
    <lineage>
        <taxon>Bacteria</taxon>
        <taxon>Pseudomonadati</taxon>
        <taxon>Thermodesulfobacteriota</taxon>
        <taxon>Desulfuromonadia</taxon>
        <taxon>Desulfuromonadales</taxon>
        <taxon>Syntrophotaleaceae</taxon>
        <taxon>Syntrophotalea</taxon>
    </lineage>
</organism>
<dbReference type="RefSeq" id="WP_072284811.1">
    <property type="nucleotide sequence ID" value="NZ_CP015519.1"/>
</dbReference>
<evidence type="ECO:0000313" key="2">
    <source>
        <dbReference type="Proteomes" id="UP000182517"/>
    </source>
</evidence>
<dbReference type="EMBL" id="CP015519">
    <property type="protein sequence ID" value="APG28786.1"/>
    <property type="molecule type" value="Genomic_DNA"/>
</dbReference>
<reference evidence="1 2" key="1">
    <citation type="journal article" date="2017" name="Genome Announc.">
        <title>Complete Genome Sequences of Two Acetylene-Fermenting Pelobacter acetylenicus Strains.</title>
        <authorList>
            <person name="Sutton J.M."/>
            <person name="Baesman S.M."/>
            <person name="Fierst J.L."/>
            <person name="Poret-Peterson A.T."/>
            <person name="Oremland R.S."/>
            <person name="Dunlap D.S."/>
            <person name="Akob D.M."/>
        </authorList>
    </citation>
    <scope>NUCLEOTIDE SEQUENCE [LARGE SCALE GENOMIC DNA]</scope>
    <source>
        <strain evidence="1 2">SFB93</strain>
    </source>
</reference>
<proteinExistence type="predicted"/>
<gene>
    <name evidence="1" type="ORF">A7E78_13685</name>
</gene>
<dbReference type="AlphaFoldDB" id="A0A1L3GS56"/>
<evidence type="ECO:0000313" key="1">
    <source>
        <dbReference type="EMBL" id="APG28786.1"/>
    </source>
</evidence>
<protein>
    <submittedName>
        <fullName evidence="1">Uncharacterized protein</fullName>
    </submittedName>
</protein>
<sequence length="90" mass="10801">MEGDADCCVLRKKIIISMGCPMALGWFRKWYFFIAMGLWRCVKKIDRSRTVVWPVVEVWYCRVIRAITLGWKKERPERELARKKADMKFV</sequence>
<name>A0A1L3GS56_9BACT</name>
<keyword evidence="2" id="KW-1185">Reference proteome</keyword>
<dbReference type="Proteomes" id="UP000182517">
    <property type="component" value="Chromosome"/>
</dbReference>
<accession>A0A1L3GS56</accession>
<dbReference type="KEGG" id="pef:A7E78_13685"/>